<evidence type="ECO:0000256" key="2">
    <source>
        <dbReference type="ARBA" id="ARBA00022722"/>
    </source>
</evidence>
<dbReference type="InterPro" id="IPR036691">
    <property type="entry name" value="Endo/exonu/phosph_ase_sf"/>
</dbReference>
<dbReference type="InterPro" id="IPR016202">
    <property type="entry name" value="DNase_I"/>
</dbReference>
<dbReference type="GO" id="GO:0004530">
    <property type="term" value="F:deoxyribonuclease I activity"/>
    <property type="evidence" value="ECO:0007669"/>
    <property type="project" value="TreeGrafter"/>
</dbReference>
<feature type="chain" id="PRO_5042831858" description="Endonuclease/exonuclease/phosphatase domain-containing protein" evidence="4">
    <location>
        <begin position="22"/>
        <end position="324"/>
    </location>
</feature>
<dbReference type="Gene3D" id="3.60.10.10">
    <property type="entry name" value="Endonuclease/exonuclease/phosphatase"/>
    <property type="match status" value="1"/>
</dbReference>
<keyword evidence="2" id="KW-0540">Nuclease</keyword>
<dbReference type="SMART" id="SM00476">
    <property type="entry name" value="DNaseIc"/>
    <property type="match status" value="1"/>
</dbReference>
<evidence type="ECO:0000256" key="4">
    <source>
        <dbReference type="SAM" id="SignalP"/>
    </source>
</evidence>
<dbReference type="PANTHER" id="PTHR11371">
    <property type="entry name" value="DEOXYRIBONUCLEASE"/>
    <property type="match status" value="1"/>
</dbReference>
<evidence type="ECO:0000313" key="6">
    <source>
        <dbReference type="EMBL" id="KAK7102096.1"/>
    </source>
</evidence>
<evidence type="ECO:0000259" key="5">
    <source>
        <dbReference type="Pfam" id="PF03372"/>
    </source>
</evidence>
<dbReference type="EMBL" id="JBAMIC010000010">
    <property type="protein sequence ID" value="KAK7102096.1"/>
    <property type="molecule type" value="Genomic_DNA"/>
</dbReference>
<feature type="signal peptide" evidence="4">
    <location>
        <begin position="1"/>
        <end position="21"/>
    </location>
</feature>
<comment type="similarity">
    <text evidence="1">Belongs to the DNase I family.</text>
</comment>
<accession>A0AAN9BBL5</accession>
<organism evidence="6 7">
    <name type="scientific">Littorina saxatilis</name>
    <dbReference type="NCBI Taxonomy" id="31220"/>
    <lineage>
        <taxon>Eukaryota</taxon>
        <taxon>Metazoa</taxon>
        <taxon>Spiralia</taxon>
        <taxon>Lophotrochozoa</taxon>
        <taxon>Mollusca</taxon>
        <taxon>Gastropoda</taxon>
        <taxon>Caenogastropoda</taxon>
        <taxon>Littorinimorpha</taxon>
        <taxon>Littorinoidea</taxon>
        <taxon>Littorinidae</taxon>
        <taxon>Littorina</taxon>
    </lineage>
</organism>
<dbReference type="Proteomes" id="UP001374579">
    <property type="component" value="Unassembled WGS sequence"/>
</dbReference>
<evidence type="ECO:0000256" key="1">
    <source>
        <dbReference type="ARBA" id="ARBA00007359"/>
    </source>
</evidence>
<gene>
    <name evidence="6" type="ORF">V1264_020374</name>
</gene>
<dbReference type="GO" id="GO:0003677">
    <property type="term" value="F:DNA binding"/>
    <property type="evidence" value="ECO:0007669"/>
    <property type="project" value="TreeGrafter"/>
</dbReference>
<dbReference type="GO" id="GO:0005634">
    <property type="term" value="C:nucleus"/>
    <property type="evidence" value="ECO:0007669"/>
    <property type="project" value="TreeGrafter"/>
</dbReference>
<dbReference type="GO" id="GO:0006308">
    <property type="term" value="P:DNA catabolic process"/>
    <property type="evidence" value="ECO:0007669"/>
    <property type="project" value="InterPro"/>
</dbReference>
<dbReference type="Pfam" id="PF03372">
    <property type="entry name" value="Exo_endo_phos"/>
    <property type="match status" value="1"/>
</dbReference>
<dbReference type="PRINTS" id="PR00130">
    <property type="entry name" value="DNASEI"/>
</dbReference>
<dbReference type="SUPFAM" id="SSF56219">
    <property type="entry name" value="DNase I-like"/>
    <property type="match status" value="1"/>
</dbReference>
<keyword evidence="3" id="KW-0378">Hydrolase</keyword>
<protein>
    <recommendedName>
        <fullName evidence="5">Endonuclease/exonuclease/phosphatase domain-containing protein</fullName>
    </recommendedName>
</protein>
<name>A0AAN9BBL5_9CAEN</name>
<comment type="caution">
    <text evidence="6">The sequence shown here is derived from an EMBL/GenBank/DDBJ whole genome shotgun (WGS) entry which is preliminary data.</text>
</comment>
<keyword evidence="4" id="KW-0732">Signal</keyword>
<reference evidence="6 7" key="1">
    <citation type="submission" date="2024-02" db="EMBL/GenBank/DDBJ databases">
        <title>Chromosome-scale genome assembly of the rough periwinkle Littorina saxatilis.</title>
        <authorList>
            <person name="De Jode A."/>
            <person name="Faria R."/>
            <person name="Formenti G."/>
            <person name="Sims Y."/>
            <person name="Smith T.P."/>
            <person name="Tracey A."/>
            <person name="Wood J.M.D."/>
            <person name="Zagrodzka Z.B."/>
            <person name="Johannesson K."/>
            <person name="Butlin R.K."/>
            <person name="Leder E.H."/>
        </authorList>
    </citation>
    <scope>NUCLEOTIDE SEQUENCE [LARGE SCALE GENOMIC DNA]</scope>
    <source>
        <strain evidence="6">Snail1</strain>
        <tissue evidence="6">Muscle</tissue>
    </source>
</reference>
<evidence type="ECO:0000256" key="3">
    <source>
        <dbReference type="ARBA" id="ARBA00022801"/>
    </source>
</evidence>
<evidence type="ECO:0000313" key="7">
    <source>
        <dbReference type="Proteomes" id="UP001374579"/>
    </source>
</evidence>
<feature type="domain" description="Endonuclease/exonuclease/phosphatase" evidence="5">
    <location>
        <begin position="75"/>
        <end position="315"/>
    </location>
</feature>
<proteinExistence type="inferred from homology"/>
<dbReference type="InterPro" id="IPR005135">
    <property type="entry name" value="Endo/exonuclease/phosphatase"/>
</dbReference>
<dbReference type="PANTHER" id="PTHR11371:SF31">
    <property type="entry name" value="EXTRACELLULAR NUCLEASE"/>
    <property type="match status" value="1"/>
</dbReference>
<sequence length="324" mass="36347">MIRIVSQIVSLVLLMVILTEGNPQQVIDASGQCHCPCECSAQHRPLFQVSARGSAATGRNASTSTSSRRLKIGAFNIKTFGRSKMSKPGVPQRIKQIIERYDVILVQEILDRSGESVRQLHRMLSRTYEFVISDRLGRGRYKEQYAFFYRTDRVSLLNFHQSTDREDAFEREPFSVLVAPKQINNVKLALIGFHAKPTDAVKEIGRLADVIGEVRRQFGADVEPIVLGDLNADCDYADRRRRLRAGDALTTNTSYVWLIGDDVDTTTRDSTSCAYDRIIVGSGLTGRVVRGSASVFDFCDNMRLSKQQCSDVSDHYPVEVTLVF</sequence>
<keyword evidence="7" id="KW-1185">Reference proteome</keyword>
<dbReference type="AlphaFoldDB" id="A0AAN9BBL5"/>